<dbReference type="Proteomes" id="UP001497472">
    <property type="component" value="Unassembled WGS sequence"/>
</dbReference>
<comment type="caution">
    <text evidence="1">The sequence shown here is derived from an EMBL/GenBank/DDBJ whole genome shotgun (WGS) entry which is preliminary data.</text>
</comment>
<protein>
    <recommendedName>
        <fullName evidence="3">Ribosomal protein S14</fullName>
    </recommendedName>
</protein>
<reference evidence="1 2" key="1">
    <citation type="submission" date="2023-11" db="EMBL/GenBank/DDBJ databases">
        <authorList>
            <person name="Okamura Y."/>
        </authorList>
    </citation>
    <scope>NUCLEOTIDE SEQUENCE [LARGE SCALE GENOMIC DNA]</scope>
</reference>
<dbReference type="AlphaFoldDB" id="A0AAV1J5S5"/>
<evidence type="ECO:0000313" key="1">
    <source>
        <dbReference type="EMBL" id="CAK1543972.1"/>
    </source>
</evidence>
<gene>
    <name evidence="1" type="ORF">LNINA_LOCUS3755</name>
</gene>
<keyword evidence="2" id="KW-1185">Reference proteome</keyword>
<sequence length="75" mass="9022">MSRNRRTIAPRGIDSLADAVFLVELSQEECDNYWTFQRQELHRKKRAARRRPMTNDVVKVSRGFRKIPLRCIRDY</sequence>
<organism evidence="1 2">
    <name type="scientific">Leptosia nina</name>
    <dbReference type="NCBI Taxonomy" id="320188"/>
    <lineage>
        <taxon>Eukaryota</taxon>
        <taxon>Metazoa</taxon>
        <taxon>Ecdysozoa</taxon>
        <taxon>Arthropoda</taxon>
        <taxon>Hexapoda</taxon>
        <taxon>Insecta</taxon>
        <taxon>Pterygota</taxon>
        <taxon>Neoptera</taxon>
        <taxon>Endopterygota</taxon>
        <taxon>Lepidoptera</taxon>
        <taxon>Glossata</taxon>
        <taxon>Ditrysia</taxon>
        <taxon>Papilionoidea</taxon>
        <taxon>Pieridae</taxon>
        <taxon>Pierinae</taxon>
        <taxon>Leptosia</taxon>
    </lineage>
</organism>
<name>A0AAV1J5S5_9NEOP</name>
<accession>A0AAV1J5S5</accession>
<evidence type="ECO:0000313" key="2">
    <source>
        <dbReference type="Proteomes" id="UP001497472"/>
    </source>
</evidence>
<dbReference type="EMBL" id="CAVLEF010000005">
    <property type="protein sequence ID" value="CAK1543972.1"/>
    <property type="molecule type" value="Genomic_DNA"/>
</dbReference>
<proteinExistence type="predicted"/>
<evidence type="ECO:0008006" key="3">
    <source>
        <dbReference type="Google" id="ProtNLM"/>
    </source>
</evidence>